<dbReference type="GO" id="GO:0006313">
    <property type="term" value="P:DNA transposition"/>
    <property type="evidence" value="ECO:0007669"/>
    <property type="project" value="InterPro"/>
</dbReference>
<dbReference type="EMBL" id="JACQCQ010000020">
    <property type="protein sequence ID" value="MBI3627974.1"/>
    <property type="molecule type" value="Genomic_DNA"/>
</dbReference>
<sequence length="142" mass="16832">MRTDKIHRLASHDYTTNGYYFVTIISRFRKPIFPNHEITIERILQETVTAIPGATIDTFIAMPNHVHMIIQLENCTMLLGEIIRRFKAKVSQHFGRTVWQSNYYEHIIRDEQALNKIREYIMLNPEIARLRVEAGNYKRKVT</sequence>
<accession>A0A9D6LP12</accession>
<evidence type="ECO:0000259" key="1">
    <source>
        <dbReference type="SMART" id="SM01321"/>
    </source>
</evidence>
<dbReference type="PANTHER" id="PTHR36966">
    <property type="entry name" value="REP-ASSOCIATED TYROSINE TRANSPOSASE"/>
    <property type="match status" value="1"/>
</dbReference>
<feature type="domain" description="Transposase IS200-like" evidence="1">
    <location>
        <begin position="15"/>
        <end position="124"/>
    </location>
</feature>
<dbReference type="PANTHER" id="PTHR36966:SF1">
    <property type="entry name" value="REP-ASSOCIATED TYROSINE TRANSPOSASE"/>
    <property type="match status" value="1"/>
</dbReference>
<evidence type="ECO:0000313" key="2">
    <source>
        <dbReference type="EMBL" id="MBI3627974.1"/>
    </source>
</evidence>
<proteinExistence type="predicted"/>
<gene>
    <name evidence="2" type="ORF">HY220_04520</name>
</gene>
<comment type="caution">
    <text evidence="2">The sequence shown here is derived from an EMBL/GenBank/DDBJ whole genome shotgun (WGS) entry which is preliminary data.</text>
</comment>
<name>A0A9D6LP12_9BACT</name>
<dbReference type="InterPro" id="IPR002686">
    <property type="entry name" value="Transposase_17"/>
</dbReference>
<dbReference type="Proteomes" id="UP000808388">
    <property type="component" value="Unassembled WGS sequence"/>
</dbReference>
<organism evidence="2 3">
    <name type="scientific">Candidatus Sungiibacteriota bacterium</name>
    <dbReference type="NCBI Taxonomy" id="2750080"/>
    <lineage>
        <taxon>Bacteria</taxon>
        <taxon>Candidatus Sungiibacteriota</taxon>
    </lineage>
</organism>
<protein>
    <submittedName>
        <fullName evidence="2">Transposase</fullName>
    </submittedName>
</protein>
<evidence type="ECO:0000313" key="3">
    <source>
        <dbReference type="Proteomes" id="UP000808388"/>
    </source>
</evidence>
<dbReference type="SUPFAM" id="SSF143422">
    <property type="entry name" value="Transposase IS200-like"/>
    <property type="match status" value="1"/>
</dbReference>
<reference evidence="2" key="1">
    <citation type="submission" date="2020-07" db="EMBL/GenBank/DDBJ databases">
        <title>Huge and variable diversity of episymbiotic CPR bacteria and DPANN archaea in groundwater ecosystems.</title>
        <authorList>
            <person name="He C.Y."/>
            <person name="Keren R."/>
            <person name="Whittaker M."/>
            <person name="Farag I.F."/>
            <person name="Doudna J."/>
            <person name="Cate J.H.D."/>
            <person name="Banfield J.F."/>
        </authorList>
    </citation>
    <scope>NUCLEOTIDE SEQUENCE</scope>
    <source>
        <strain evidence="2">NC_groundwater_972_Pr1_S-0.2um_49_27</strain>
    </source>
</reference>
<dbReference type="Pfam" id="PF01797">
    <property type="entry name" value="Y1_Tnp"/>
    <property type="match status" value="1"/>
</dbReference>
<dbReference type="GO" id="GO:0043565">
    <property type="term" value="F:sequence-specific DNA binding"/>
    <property type="evidence" value="ECO:0007669"/>
    <property type="project" value="TreeGrafter"/>
</dbReference>
<dbReference type="SMART" id="SM01321">
    <property type="entry name" value="Y1_Tnp"/>
    <property type="match status" value="1"/>
</dbReference>
<dbReference type="GO" id="GO:0004803">
    <property type="term" value="F:transposase activity"/>
    <property type="evidence" value="ECO:0007669"/>
    <property type="project" value="InterPro"/>
</dbReference>
<dbReference type="InterPro" id="IPR052715">
    <property type="entry name" value="RAYT_transposase"/>
</dbReference>
<dbReference type="InterPro" id="IPR036515">
    <property type="entry name" value="Transposase_17_sf"/>
</dbReference>
<dbReference type="AlphaFoldDB" id="A0A9D6LP12"/>
<dbReference type="Gene3D" id="3.30.70.1290">
    <property type="entry name" value="Transposase IS200-like"/>
    <property type="match status" value="1"/>
</dbReference>